<dbReference type="InterPro" id="IPR011930">
    <property type="entry name" value="FtsN"/>
</dbReference>
<dbReference type="Gene3D" id="3.30.70.1070">
    <property type="entry name" value="Sporulation related repeat"/>
    <property type="match status" value="1"/>
</dbReference>
<dbReference type="PANTHER" id="PTHR38687">
    <property type="entry name" value="CELL DIVISION PROTEIN DEDD-RELATED"/>
    <property type="match status" value="1"/>
</dbReference>
<feature type="transmembrane region" description="Helical" evidence="3">
    <location>
        <begin position="20"/>
        <end position="41"/>
    </location>
</feature>
<dbReference type="EMBL" id="CP011219">
    <property type="protein sequence ID" value="AKO32080.1"/>
    <property type="molecule type" value="Genomic_DNA"/>
</dbReference>
<dbReference type="GO" id="GO:0051301">
    <property type="term" value="P:cell division"/>
    <property type="evidence" value="ECO:0007669"/>
    <property type="project" value="UniProtKB-KW"/>
</dbReference>
<reference evidence="5 6" key="1">
    <citation type="journal article" date="2015" name="PLoS Negl. Trop. Dis.">
        <title>Haemophilus ducreyi Cutaneous Ulcer Strains Are Nearly Identical to Class I Genital Ulcer Strains.</title>
        <authorList>
            <person name="Gangaiah D."/>
            <person name="Webb K.M."/>
            <person name="Humphreys T.L."/>
            <person name="Fortney K.R."/>
            <person name="Toh E."/>
            <person name="Tai A."/>
            <person name="Katz S.S."/>
            <person name="Pillay A."/>
            <person name="Chen C.Y."/>
            <person name="Roberts S.A."/>
            <person name="Munson R.S.Jr."/>
            <person name="Spinola S.M."/>
        </authorList>
    </citation>
    <scope>NUCLEOTIDE SEQUENCE [LARGE SCALE GENOMIC DNA]</scope>
    <source>
        <strain evidence="6">CLU2</strain>
    </source>
</reference>
<feature type="compositionally biased region" description="Basic and acidic residues" evidence="2">
    <location>
        <begin position="157"/>
        <end position="181"/>
    </location>
</feature>
<dbReference type="RefSeq" id="WP_010944617.1">
    <property type="nucleotide sequence ID" value="NZ_CP011218.1"/>
</dbReference>
<dbReference type="PROSITE" id="PS51724">
    <property type="entry name" value="SPOR"/>
    <property type="match status" value="1"/>
</dbReference>
<accession>A0AAC8ZAD7</accession>
<evidence type="ECO:0000313" key="6">
    <source>
        <dbReference type="Proteomes" id="UP000060132"/>
    </source>
</evidence>
<keyword evidence="5" id="KW-0131">Cell cycle</keyword>
<dbReference type="PANTHER" id="PTHR38687:SF2">
    <property type="entry name" value="CELL DIVISION PROTEIN FTSN"/>
    <property type="match status" value="1"/>
</dbReference>
<dbReference type="SUPFAM" id="SSF110997">
    <property type="entry name" value="Sporulation related repeat"/>
    <property type="match status" value="1"/>
</dbReference>
<evidence type="ECO:0000256" key="1">
    <source>
        <dbReference type="NCBIfam" id="TIGR02223"/>
    </source>
</evidence>
<organism evidence="5 6">
    <name type="scientific">Haemophilus ducreyi</name>
    <dbReference type="NCBI Taxonomy" id="730"/>
    <lineage>
        <taxon>Bacteria</taxon>
        <taxon>Pseudomonadati</taxon>
        <taxon>Pseudomonadota</taxon>
        <taxon>Gammaproteobacteria</taxon>
        <taxon>Pasteurellales</taxon>
        <taxon>Pasteurellaceae</taxon>
        <taxon>Haemophilus</taxon>
    </lineage>
</organism>
<keyword evidence="3" id="KW-0812">Transmembrane</keyword>
<keyword evidence="3" id="KW-1133">Transmembrane helix</keyword>
<name>A0AAC8ZAD7_HAEDC</name>
<dbReference type="Pfam" id="PF05036">
    <property type="entry name" value="SPOR"/>
    <property type="match status" value="1"/>
</dbReference>
<feature type="domain" description="SPOR" evidence="4">
    <location>
        <begin position="208"/>
        <end position="281"/>
    </location>
</feature>
<protein>
    <recommendedName>
        <fullName evidence="1">Cell division protein FtsN</fullName>
    </recommendedName>
</protein>
<dbReference type="GO" id="GO:0042834">
    <property type="term" value="F:peptidoglycan binding"/>
    <property type="evidence" value="ECO:0007669"/>
    <property type="project" value="InterPro"/>
</dbReference>
<evidence type="ECO:0000256" key="3">
    <source>
        <dbReference type="SAM" id="Phobius"/>
    </source>
</evidence>
<dbReference type="InterPro" id="IPR007730">
    <property type="entry name" value="SPOR-like_dom"/>
</dbReference>
<dbReference type="Proteomes" id="UP000060132">
    <property type="component" value="Chromosome"/>
</dbReference>
<gene>
    <name evidence="5" type="ORF">RZ57_02495</name>
</gene>
<dbReference type="NCBIfam" id="TIGR02223">
    <property type="entry name" value="ftsN"/>
    <property type="match status" value="1"/>
</dbReference>
<sequence length="281" mass="31345">MTQRDYAVRLNKKKKPRRSLILISVIIILILFGGSMALWLLKEHAPAPAIPVEINKNKTLSSPSLPTLPTRPEEVYSYIRDLETREVLIDNSETSQEKLAQLSAKQKQQLEERLRQEAARLNAENPAQEEQTEKVTATTPTETVAVNPSVEQAETTKTVEQEKIAKTDEAKPKQTELKKQQEQPQKNEVPIETAKVAKVQPKPIEKPAHQNGQFGLQCGAFKNKAQAENMQARLTILGFNARINASATWNRVIVGPFNDRNAAVNAQANVEPVAECVIISM</sequence>
<evidence type="ECO:0000313" key="5">
    <source>
        <dbReference type="EMBL" id="AKO32080.1"/>
    </source>
</evidence>
<dbReference type="InterPro" id="IPR036680">
    <property type="entry name" value="SPOR-like_sf"/>
</dbReference>
<feature type="compositionally biased region" description="Low complexity" evidence="2">
    <location>
        <begin position="134"/>
        <end position="146"/>
    </location>
</feature>
<feature type="region of interest" description="Disordered" evidence="2">
    <location>
        <begin position="120"/>
        <end position="188"/>
    </location>
</feature>
<keyword evidence="3" id="KW-0472">Membrane</keyword>
<dbReference type="OMA" id="NRPEEVW"/>
<dbReference type="InterPro" id="IPR052521">
    <property type="entry name" value="Cell_div_SPOR-domain"/>
</dbReference>
<proteinExistence type="predicted"/>
<dbReference type="AlphaFoldDB" id="A0AAC8ZAD7"/>
<keyword evidence="5" id="KW-0132">Cell division</keyword>
<evidence type="ECO:0000256" key="2">
    <source>
        <dbReference type="SAM" id="MobiDB-lite"/>
    </source>
</evidence>
<evidence type="ECO:0000259" key="4">
    <source>
        <dbReference type="PROSITE" id="PS51724"/>
    </source>
</evidence>